<dbReference type="Pfam" id="PF18631">
    <property type="entry name" value="Cucumopine_C"/>
    <property type="match status" value="1"/>
</dbReference>
<organism evidence="2 3">
    <name type="scientific">Paraherbaspirillum soli</name>
    <dbReference type="NCBI Taxonomy" id="631222"/>
    <lineage>
        <taxon>Bacteria</taxon>
        <taxon>Pseudomonadati</taxon>
        <taxon>Pseudomonadota</taxon>
        <taxon>Betaproteobacteria</taxon>
        <taxon>Burkholderiales</taxon>
        <taxon>Oxalobacteraceae</taxon>
        <taxon>Paraherbaspirillum</taxon>
    </lineage>
</organism>
<evidence type="ECO:0000259" key="1">
    <source>
        <dbReference type="Pfam" id="PF18631"/>
    </source>
</evidence>
<evidence type="ECO:0000313" key="2">
    <source>
        <dbReference type="EMBL" id="MFC5475655.1"/>
    </source>
</evidence>
<dbReference type="Gene3D" id="2.40.100.20">
    <property type="match status" value="1"/>
</dbReference>
<accession>A0ABW0MC83</accession>
<proteinExistence type="predicted"/>
<reference evidence="3" key="1">
    <citation type="journal article" date="2019" name="Int. J. Syst. Evol. Microbiol.">
        <title>The Global Catalogue of Microorganisms (GCM) 10K type strain sequencing project: providing services to taxonomists for standard genome sequencing and annotation.</title>
        <authorList>
            <consortium name="The Broad Institute Genomics Platform"/>
            <consortium name="The Broad Institute Genome Sequencing Center for Infectious Disease"/>
            <person name="Wu L."/>
            <person name="Ma J."/>
        </authorList>
    </citation>
    <scope>NUCLEOTIDE SEQUENCE [LARGE SCALE GENOMIC DNA]</scope>
    <source>
        <strain evidence="3">JCM 17066</strain>
    </source>
</reference>
<comment type="caution">
    <text evidence="2">The sequence shown here is derived from an EMBL/GenBank/DDBJ whole genome shotgun (WGS) entry which is preliminary data.</text>
</comment>
<dbReference type="InterPro" id="IPR040602">
    <property type="entry name" value="Cucumopine_C"/>
</dbReference>
<dbReference type="Proteomes" id="UP001596045">
    <property type="component" value="Unassembled WGS sequence"/>
</dbReference>
<protein>
    <recommendedName>
        <fullName evidence="1">Cucumopine synthase C-terminal helical bundle domain-containing protein</fullName>
    </recommendedName>
</protein>
<dbReference type="EMBL" id="JBHSMT010000028">
    <property type="protein sequence ID" value="MFC5475655.1"/>
    <property type="molecule type" value="Genomic_DNA"/>
</dbReference>
<feature type="domain" description="Cucumopine synthase C-terminal helical bundle" evidence="1">
    <location>
        <begin position="159"/>
        <end position="298"/>
    </location>
</feature>
<dbReference type="RefSeq" id="WP_378999142.1">
    <property type="nucleotide sequence ID" value="NZ_JBHSMT010000028.1"/>
</dbReference>
<sequence length="322" mass="36447">MRKIDITWVSLDITVTAVLERDKNPQLADLLWDKLPYNSLQNHALVSGHHLYHLAPFPELLYTAAAFKEDRTKSVDGTLFLSQLQHLAIKYGPLSEYIPAAPVGHVIPEHLPLLREAGRACWKAAHETKQVIEVRVSHHGTKRGDFSLRWEPATGAPHVKQLIHAIRAATELIWIRPPQEVLNIHSGQITSRAGSYEQYLSTMVFVNGETRPLGYNALNGLVRLCENKDISLETLRIVTPNFIKTPAEFLGYCGLDDLWSFTQEVLAILPHLKTREEYFSLISALALYANCLNTWNLHYFPWQLGNQFGYQRVPGNADLARA</sequence>
<gene>
    <name evidence="2" type="ORF">ACFPM8_16965</name>
</gene>
<evidence type="ECO:0000313" key="3">
    <source>
        <dbReference type="Proteomes" id="UP001596045"/>
    </source>
</evidence>
<keyword evidence="3" id="KW-1185">Reference proteome</keyword>
<name>A0ABW0MC83_9BURK</name>